<evidence type="ECO:0000313" key="2">
    <source>
        <dbReference type="Proteomes" id="UP000283732"/>
    </source>
</evidence>
<reference evidence="1 2" key="1">
    <citation type="submission" date="2018-08" db="EMBL/GenBank/DDBJ databases">
        <title>A genome reference for cultivated species of the human gut microbiota.</title>
        <authorList>
            <person name="Zou Y."/>
            <person name="Xue W."/>
            <person name="Luo G."/>
        </authorList>
    </citation>
    <scope>NUCLEOTIDE SEQUENCE [LARGE SCALE GENOMIC DNA]</scope>
    <source>
        <strain evidence="1 2">AM16-50</strain>
    </source>
</reference>
<proteinExistence type="predicted"/>
<dbReference type="RefSeq" id="WP_122291248.1">
    <property type="nucleotide sequence ID" value="NZ_QRKC01000005.1"/>
</dbReference>
<dbReference type="EMBL" id="QRKC01000005">
    <property type="protein sequence ID" value="RHH76807.1"/>
    <property type="molecule type" value="Genomic_DNA"/>
</dbReference>
<comment type="caution">
    <text evidence="1">The sequence shown here is derived from an EMBL/GenBank/DDBJ whole genome shotgun (WGS) entry which is preliminary data.</text>
</comment>
<dbReference type="AlphaFoldDB" id="A0A3R6ETE0"/>
<accession>A0A3R6ETE0</accession>
<organism evidence="1 2">
    <name type="scientific">Parabacteroides merdae</name>
    <dbReference type="NCBI Taxonomy" id="46503"/>
    <lineage>
        <taxon>Bacteria</taxon>
        <taxon>Pseudomonadati</taxon>
        <taxon>Bacteroidota</taxon>
        <taxon>Bacteroidia</taxon>
        <taxon>Bacteroidales</taxon>
        <taxon>Tannerellaceae</taxon>
        <taxon>Parabacteroides</taxon>
    </lineage>
</organism>
<gene>
    <name evidence="1" type="ORF">DW191_12725</name>
</gene>
<dbReference type="Proteomes" id="UP000283732">
    <property type="component" value="Unassembled WGS sequence"/>
</dbReference>
<evidence type="ECO:0000313" key="1">
    <source>
        <dbReference type="EMBL" id="RHH76807.1"/>
    </source>
</evidence>
<name>A0A3R6ETE0_9BACT</name>
<sequence length="87" mass="10354">MSYIDYTRRSSNSIYEMTVCITKEECKTLLPFFKSAYKKIKQKHDKYEDIHEGGEATEKQENLRMKYTDELGYLESILSEIETILKQ</sequence>
<protein>
    <submittedName>
        <fullName evidence="1">Uncharacterized protein</fullName>
    </submittedName>
</protein>